<comment type="subcellular location">
    <subcellularLocation>
        <location evidence="2">Cytoplasm</location>
    </subcellularLocation>
</comment>
<keyword evidence="10 18" id="KW-0560">Oxidoreductase</keyword>
<dbReference type="AlphaFoldDB" id="A0A0C1C8Y4"/>
<dbReference type="PIRSF" id="PIRSF000350">
    <property type="entry name" value="Mercury_reductase_MerA"/>
    <property type="match status" value="1"/>
</dbReference>
<dbReference type="Pfam" id="PF07992">
    <property type="entry name" value="Pyr_redox_2"/>
    <property type="match status" value="1"/>
</dbReference>
<dbReference type="GO" id="GO:0006103">
    <property type="term" value="P:2-oxoglutarate metabolic process"/>
    <property type="evidence" value="ECO:0007669"/>
    <property type="project" value="TreeGrafter"/>
</dbReference>
<evidence type="ECO:0000256" key="8">
    <source>
        <dbReference type="ARBA" id="ARBA00022827"/>
    </source>
</evidence>
<dbReference type="InterPro" id="IPR050151">
    <property type="entry name" value="Class-I_Pyr_Nuc-Dis_Oxidored"/>
</dbReference>
<sequence length="496" mass="55018">MWMIKVIPRTRMAANFCSWSKISTTGICAMEQINVDLAVIGAGPAGQKAAIQAAKLGKKVVVIEKLPEPGGNCLFSGTIPSKTLREAIIDLTRYHERSFYGDAHFIQEVSIHDLNNRLYKVIDEEKHMLQRQFKKNNIQFIQGNAYFEASNRMTITNADFRQLYQIRSEMFMIATGSQPRNPPEVPFDDDVILDSTRLLGLDFVPKSMLVLGGGIIGSEYASFFAALGTEVTIIDKKEHILPFVDAEIGIHLQTALTDIGLKFMGHKEPEEISRVGNKAVVKFKDGTVCKADCLLYALGRKANVDTLGIENAGLKLNSKGYIPVNALFQTESSHIYAVGDVIGGPCLASTSMEQGRLAALHACGVQTHYFPSVYPIGIYTIPEISSCGYTEEQLEHMGFHYEVGRAYYYEIARSHIAGSNTGMFKILFHAETLEILGVHVIGRSATEVIHIGQIAMSFRARIDYFIDHVFNYPTYAEGYRVAALNGVNKIRLKSKV</sequence>
<evidence type="ECO:0000256" key="11">
    <source>
        <dbReference type="ARBA" id="ARBA00023027"/>
    </source>
</evidence>
<dbReference type="PATRIC" id="fig|83552.4.peg.1359"/>
<dbReference type="NCBIfam" id="NF003585">
    <property type="entry name" value="PRK05249.1"/>
    <property type="match status" value="1"/>
</dbReference>
<evidence type="ECO:0000256" key="14">
    <source>
        <dbReference type="ARBA" id="ARBA00080347"/>
    </source>
</evidence>
<dbReference type="Pfam" id="PF02852">
    <property type="entry name" value="Pyr_redox_dim"/>
    <property type="match status" value="1"/>
</dbReference>
<dbReference type="EMBL" id="JSAM01000075">
    <property type="protein sequence ID" value="KIA77495.1"/>
    <property type="molecule type" value="Genomic_DNA"/>
</dbReference>
<evidence type="ECO:0000256" key="7">
    <source>
        <dbReference type="ARBA" id="ARBA00022630"/>
    </source>
</evidence>
<evidence type="ECO:0000259" key="17">
    <source>
        <dbReference type="Pfam" id="PF07992"/>
    </source>
</evidence>
<dbReference type="Gene3D" id="3.30.390.30">
    <property type="match status" value="1"/>
</dbReference>
<evidence type="ECO:0000256" key="15">
    <source>
        <dbReference type="PIRSR" id="PIRSR000350-3"/>
    </source>
</evidence>
<evidence type="ECO:0000256" key="12">
    <source>
        <dbReference type="ARBA" id="ARBA00031183"/>
    </source>
</evidence>
<dbReference type="SUPFAM" id="SSF55424">
    <property type="entry name" value="FAD/NAD-linked reductases, dimerisation (C-terminal) domain"/>
    <property type="match status" value="1"/>
</dbReference>
<accession>A0A0C1C8Y4</accession>
<evidence type="ECO:0000256" key="4">
    <source>
        <dbReference type="ARBA" id="ARBA00012772"/>
    </source>
</evidence>
<keyword evidence="7" id="KW-0285">Flavoprotein</keyword>
<evidence type="ECO:0000256" key="6">
    <source>
        <dbReference type="ARBA" id="ARBA00022490"/>
    </source>
</evidence>
<dbReference type="InterPro" id="IPR036188">
    <property type="entry name" value="FAD/NAD-bd_sf"/>
</dbReference>
<dbReference type="GO" id="GO:0003957">
    <property type="term" value="F:NAD(P)+ transhydrogenase (Si-specific) activity"/>
    <property type="evidence" value="ECO:0007669"/>
    <property type="project" value="UniProtKB-EC"/>
</dbReference>
<dbReference type="InterPro" id="IPR023753">
    <property type="entry name" value="FAD/NAD-binding_dom"/>
</dbReference>
<dbReference type="InterPro" id="IPR016156">
    <property type="entry name" value="FAD/NAD-linked_Rdtase_dimer_sf"/>
</dbReference>
<comment type="function">
    <text evidence="13">The branched-chain alpha-keto dehydrogenase complex catalyzes the overall conversion of alpha-keto acids to acyl-CoA and CO(2). It contains multiple copies of 3 enzymatic components: branched-chain alpha-keto acid decarboxylase (E1), lipoamide acyltransferase (E2) and lipoamide dehydrogenase (E3).</text>
</comment>
<keyword evidence="9" id="KW-0521">NADP</keyword>
<keyword evidence="6" id="KW-0963">Cytoplasm</keyword>
<evidence type="ECO:0000256" key="2">
    <source>
        <dbReference type="ARBA" id="ARBA00004496"/>
    </source>
</evidence>
<comment type="cofactor">
    <cofactor evidence="15">
        <name>FAD</name>
        <dbReference type="ChEBI" id="CHEBI:57692"/>
    </cofactor>
    <text evidence="15">Binds 1 FAD per subunit.</text>
</comment>
<dbReference type="SUPFAM" id="SSF51905">
    <property type="entry name" value="FAD/NAD(P)-binding domain"/>
    <property type="match status" value="1"/>
</dbReference>
<evidence type="ECO:0000313" key="19">
    <source>
        <dbReference type="Proteomes" id="UP000031307"/>
    </source>
</evidence>
<comment type="caution">
    <text evidence="18">The sequence shown here is derived from an EMBL/GenBank/DDBJ whole genome shotgun (WGS) entry which is preliminary data.</text>
</comment>
<keyword evidence="11 15" id="KW-0520">NAD</keyword>
<dbReference type="GO" id="GO:0005829">
    <property type="term" value="C:cytosol"/>
    <property type="evidence" value="ECO:0007669"/>
    <property type="project" value="TreeGrafter"/>
</dbReference>
<dbReference type="PRINTS" id="PR00411">
    <property type="entry name" value="PNDRDTASEI"/>
</dbReference>
<feature type="binding site" evidence="15">
    <location>
        <position position="82"/>
    </location>
    <ligand>
        <name>FAD</name>
        <dbReference type="ChEBI" id="CHEBI:57692"/>
    </ligand>
</feature>
<evidence type="ECO:0000313" key="18">
    <source>
        <dbReference type="EMBL" id="KIA77495.1"/>
    </source>
</evidence>
<dbReference type="PANTHER" id="PTHR22912">
    <property type="entry name" value="DISULFIDE OXIDOREDUCTASE"/>
    <property type="match status" value="1"/>
</dbReference>
<dbReference type="Proteomes" id="UP000031307">
    <property type="component" value="Unassembled WGS sequence"/>
</dbReference>
<dbReference type="PRINTS" id="PR00368">
    <property type="entry name" value="FADPNR"/>
</dbReference>
<comment type="similarity">
    <text evidence="3">Belongs to the class-I pyridine nucleotide-disulfide oxidoreductase family.</text>
</comment>
<feature type="domain" description="FAD/NAD(P)-binding" evidence="17">
    <location>
        <begin position="36"/>
        <end position="355"/>
    </location>
</feature>
<evidence type="ECO:0000256" key="3">
    <source>
        <dbReference type="ARBA" id="ARBA00007532"/>
    </source>
</evidence>
<feature type="domain" description="Pyridine nucleotide-disulphide oxidoreductase dimerisation" evidence="16">
    <location>
        <begin position="375"/>
        <end position="480"/>
    </location>
</feature>
<gene>
    <name evidence="18" type="primary">sthA</name>
    <name evidence="18" type="ORF">DB43_GF00370</name>
</gene>
<dbReference type="InterPro" id="IPR004099">
    <property type="entry name" value="Pyr_nucl-diS_OxRdtase_dimer"/>
</dbReference>
<dbReference type="GO" id="GO:0050660">
    <property type="term" value="F:flavin adenine dinucleotide binding"/>
    <property type="evidence" value="ECO:0007669"/>
    <property type="project" value="TreeGrafter"/>
</dbReference>
<evidence type="ECO:0000259" key="16">
    <source>
        <dbReference type="Pfam" id="PF02852"/>
    </source>
</evidence>
<dbReference type="InterPro" id="IPR001100">
    <property type="entry name" value="Pyr_nuc-diS_OxRdtase"/>
</dbReference>
<comment type="function">
    <text evidence="1">Conversion of NADPH, generated by peripheral catabolic pathways, to NADH, which can enter the respiratory chain for energy generation.</text>
</comment>
<protein>
    <recommendedName>
        <fullName evidence="5">Soluble pyridine nucleotide transhydrogenase</fullName>
        <ecNumber evidence="4">1.6.1.1</ecNumber>
    </recommendedName>
    <alternativeName>
        <fullName evidence="14">E3 component of 2-oxoglutarate dehydrogenase complex</fullName>
    </alternativeName>
    <alternativeName>
        <fullName evidence="12">NAD(P)(+) transhydrogenase [B-specific]</fullName>
    </alternativeName>
</protein>
<proteinExistence type="inferred from homology"/>
<name>A0A0C1C8Y4_9BACT</name>
<feature type="binding site" evidence="15">
    <location>
        <position position="299"/>
    </location>
    <ligand>
        <name>NAD(+)</name>
        <dbReference type="ChEBI" id="CHEBI:57540"/>
    </ligand>
</feature>
<dbReference type="EC" id="1.6.1.1" evidence="4"/>
<keyword evidence="8 15" id="KW-0274">FAD</keyword>
<evidence type="ECO:0000256" key="13">
    <source>
        <dbReference type="ARBA" id="ARBA00056335"/>
    </source>
</evidence>
<organism evidence="18 19">
    <name type="scientific">Parachlamydia acanthamoebae</name>
    <dbReference type="NCBI Taxonomy" id="83552"/>
    <lineage>
        <taxon>Bacteria</taxon>
        <taxon>Pseudomonadati</taxon>
        <taxon>Chlamydiota</taxon>
        <taxon>Chlamydiia</taxon>
        <taxon>Parachlamydiales</taxon>
        <taxon>Parachlamydiaceae</taxon>
        <taxon>Parachlamydia</taxon>
    </lineage>
</organism>
<dbReference type="Gene3D" id="3.50.50.60">
    <property type="entry name" value="FAD/NAD(P)-binding domain"/>
    <property type="match status" value="2"/>
</dbReference>
<dbReference type="PANTHER" id="PTHR22912:SF93">
    <property type="entry name" value="SOLUBLE PYRIDINE NUCLEOTIDE TRANSHYDROGENASE"/>
    <property type="match status" value="1"/>
</dbReference>
<dbReference type="GO" id="GO:0004148">
    <property type="term" value="F:dihydrolipoyl dehydrogenase (NADH) activity"/>
    <property type="evidence" value="ECO:0007669"/>
    <property type="project" value="TreeGrafter"/>
</dbReference>
<evidence type="ECO:0000256" key="1">
    <source>
        <dbReference type="ARBA" id="ARBA00002842"/>
    </source>
</evidence>
<dbReference type="FunFam" id="3.30.390.30:FF:000001">
    <property type="entry name" value="Dihydrolipoyl dehydrogenase"/>
    <property type="match status" value="1"/>
</dbReference>
<feature type="binding site" evidence="15">
    <location>
        <begin position="212"/>
        <end position="219"/>
    </location>
    <ligand>
        <name>NAD(+)</name>
        <dbReference type="ChEBI" id="CHEBI:57540"/>
    </ligand>
</feature>
<keyword evidence="15" id="KW-0547">Nucleotide-binding</keyword>
<feature type="binding site" evidence="15">
    <location>
        <position position="340"/>
    </location>
    <ligand>
        <name>FAD</name>
        <dbReference type="ChEBI" id="CHEBI:57692"/>
    </ligand>
</feature>
<feature type="binding site" evidence="15">
    <location>
        <begin position="175"/>
        <end position="177"/>
    </location>
    <ligand>
        <name>FAD</name>
        <dbReference type="ChEBI" id="CHEBI:57692"/>
    </ligand>
</feature>
<evidence type="ECO:0000256" key="5">
    <source>
        <dbReference type="ARBA" id="ARBA00016603"/>
    </source>
</evidence>
<reference evidence="18 19" key="1">
    <citation type="journal article" date="2014" name="Mol. Biol. Evol.">
        <title>Massive expansion of Ubiquitination-related gene families within the Chlamydiae.</title>
        <authorList>
            <person name="Domman D."/>
            <person name="Collingro A."/>
            <person name="Lagkouvardos I."/>
            <person name="Gehre L."/>
            <person name="Weinmaier T."/>
            <person name="Rattei T."/>
            <person name="Subtil A."/>
            <person name="Horn M."/>
        </authorList>
    </citation>
    <scope>NUCLEOTIDE SEQUENCE [LARGE SCALE GENOMIC DNA]</scope>
    <source>
        <strain evidence="18 19">OEW1</strain>
    </source>
</reference>
<evidence type="ECO:0000256" key="9">
    <source>
        <dbReference type="ARBA" id="ARBA00022857"/>
    </source>
</evidence>
<evidence type="ECO:0000256" key="10">
    <source>
        <dbReference type="ARBA" id="ARBA00023002"/>
    </source>
</evidence>